<keyword evidence="6" id="KW-0460">Magnesium</keyword>
<dbReference type="CDD" id="cd01876">
    <property type="entry name" value="YihA_EngB"/>
    <property type="match status" value="1"/>
</dbReference>
<dbReference type="GO" id="GO:0005739">
    <property type="term" value="C:mitochondrion"/>
    <property type="evidence" value="ECO:0007669"/>
    <property type="project" value="TreeGrafter"/>
</dbReference>
<keyword evidence="10" id="KW-1185">Reference proteome</keyword>
<dbReference type="InterPro" id="IPR019987">
    <property type="entry name" value="GTP-bd_ribosome_bio_YsxC"/>
</dbReference>
<evidence type="ECO:0000256" key="7">
    <source>
        <dbReference type="ARBA" id="ARBA00023134"/>
    </source>
</evidence>
<reference evidence="9" key="2">
    <citation type="submission" date="2025-09" db="UniProtKB">
        <authorList>
            <consortium name="Ensembl"/>
        </authorList>
    </citation>
    <scope>IDENTIFICATION</scope>
</reference>
<dbReference type="InterPro" id="IPR052279">
    <property type="entry name" value="EngB_GTPase"/>
</dbReference>
<evidence type="ECO:0000313" key="9">
    <source>
        <dbReference type="Ensembl" id="ENSEBUP00000006390.1"/>
    </source>
</evidence>
<dbReference type="InterPro" id="IPR006073">
    <property type="entry name" value="GTP-bd"/>
</dbReference>
<dbReference type="FunFam" id="3.40.50.300:FF:000857">
    <property type="entry name" value="GTP-binding protein 8 isoform X1"/>
    <property type="match status" value="1"/>
</dbReference>
<organism evidence="9 10">
    <name type="scientific">Eptatretus burgeri</name>
    <name type="common">Inshore hagfish</name>
    <dbReference type="NCBI Taxonomy" id="7764"/>
    <lineage>
        <taxon>Eukaryota</taxon>
        <taxon>Metazoa</taxon>
        <taxon>Chordata</taxon>
        <taxon>Craniata</taxon>
        <taxon>Vertebrata</taxon>
        <taxon>Cyclostomata</taxon>
        <taxon>Myxini</taxon>
        <taxon>Myxiniformes</taxon>
        <taxon>Myxinidae</taxon>
        <taxon>Eptatretinae</taxon>
        <taxon>Eptatretus</taxon>
    </lineage>
</organism>
<evidence type="ECO:0000313" key="10">
    <source>
        <dbReference type="Proteomes" id="UP000694388"/>
    </source>
</evidence>
<comment type="similarity">
    <text evidence="2">Belongs to the TRAFAC class TrmE-Era-EngA-EngB-Septin-like GTPase superfamily. EngB GTPase family.</text>
</comment>
<sequence>MWCRVLASRTRLLPKACWRTLGLEHGDKLSDALQLTPSDRLAHLYPLYTLQENMTEMLAVEAKKDQKKLLFVPSEAELQQAEQLFVEPAGSARTHMAYVSSAERIDHAPKSTVPEVCFLGRSNVGKSSLLRAIFSLAPNVYVRVSKTPGHTKKLNFFCVGRSFLLVDAPGYGYRAPIDFTEMVSVYLKTRQSLKNVLLLIDSGVGIQPPDRAIISALENMNVSYTMVLTKSDRASRRDLFRSVLTMQQFIKKRTTGCFPEPLLVSSHTYAGISLLRCFIAHVTGTIWKST</sequence>
<dbReference type="PANTHER" id="PTHR46498:SF1">
    <property type="entry name" value="GTP-BINDING PROTEIN 8"/>
    <property type="match status" value="1"/>
</dbReference>
<name>A0A8C4NMX9_EPTBU</name>
<evidence type="ECO:0000256" key="2">
    <source>
        <dbReference type="ARBA" id="ARBA00009638"/>
    </source>
</evidence>
<accession>A0A8C4NMX9</accession>
<dbReference type="Ensembl" id="ENSEBUT00000006846.1">
    <property type="protein sequence ID" value="ENSEBUP00000006390.1"/>
    <property type="gene ID" value="ENSEBUG00000004225.1"/>
</dbReference>
<dbReference type="Gene3D" id="3.40.50.300">
    <property type="entry name" value="P-loop containing nucleotide triphosphate hydrolases"/>
    <property type="match status" value="1"/>
</dbReference>
<protein>
    <recommendedName>
        <fullName evidence="3">GTP-binding protein 8</fullName>
    </recommendedName>
</protein>
<comment type="cofactor">
    <cofactor evidence="1">
        <name>Mg(2+)</name>
        <dbReference type="ChEBI" id="CHEBI:18420"/>
    </cofactor>
</comment>
<evidence type="ECO:0000256" key="1">
    <source>
        <dbReference type="ARBA" id="ARBA00001946"/>
    </source>
</evidence>
<evidence type="ECO:0000256" key="5">
    <source>
        <dbReference type="ARBA" id="ARBA00022741"/>
    </source>
</evidence>
<evidence type="ECO:0000256" key="3">
    <source>
        <dbReference type="ARBA" id="ARBA00015370"/>
    </source>
</evidence>
<dbReference type="PANTHER" id="PTHR46498">
    <property type="entry name" value="GTP-BINDING PROTEIN 8"/>
    <property type="match status" value="1"/>
</dbReference>
<keyword evidence="4" id="KW-0479">Metal-binding</keyword>
<evidence type="ECO:0000259" key="8">
    <source>
        <dbReference type="PROSITE" id="PS51706"/>
    </source>
</evidence>
<dbReference type="OMA" id="RMDHAPP"/>
<dbReference type="AlphaFoldDB" id="A0A8C4NMX9"/>
<dbReference type="InterPro" id="IPR030393">
    <property type="entry name" value="G_ENGB_dom"/>
</dbReference>
<dbReference type="Pfam" id="PF01926">
    <property type="entry name" value="MMR_HSR1"/>
    <property type="match status" value="1"/>
</dbReference>
<evidence type="ECO:0000256" key="6">
    <source>
        <dbReference type="ARBA" id="ARBA00022842"/>
    </source>
</evidence>
<dbReference type="GO" id="GO:0005525">
    <property type="term" value="F:GTP binding"/>
    <property type="evidence" value="ECO:0007669"/>
    <property type="project" value="UniProtKB-KW"/>
</dbReference>
<proteinExistence type="inferred from homology"/>
<evidence type="ECO:0000256" key="4">
    <source>
        <dbReference type="ARBA" id="ARBA00022723"/>
    </source>
</evidence>
<dbReference type="GO" id="GO:0046872">
    <property type="term" value="F:metal ion binding"/>
    <property type="evidence" value="ECO:0007669"/>
    <property type="project" value="UniProtKB-KW"/>
</dbReference>
<dbReference type="InterPro" id="IPR027417">
    <property type="entry name" value="P-loop_NTPase"/>
</dbReference>
<dbReference type="NCBIfam" id="TIGR03598">
    <property type="entry name" value="GTPase_YsxC"/>
    <property type="match status" value="1"/>
</dbReference>
<keyword evidence="7" id="KW-0342">GTP-binding</keyword>
<feature type="domain" description="EngB-type G" evidence="8">
    <location>
        <begin position="112"/>
        <end position="285"/>
    </location>
</feature>
<dbReference type="GeneTree" id="ENSGT00390000001083"/>
<dbReference type="SUPFAM" id="SSF52540">
    <property type="entry name" value="P-loop containing nucleoside triphosphate hydrolases"/>
    <property type="match status" value="1"/>
</dbReference>
<dbReference type="PROSITE" id="PS51706">
    <property type="entry name" value="G_ENGB"/>
    <property type="match status" value="1"/>
</dbReference>
<reference evidence="9" key="1">
    <citation type="submission" date="2025-08" db="UniProtKB">
        <authorList>
            <consortium name="Ensembl"/>
        </authorList>
    </citation>
    <scope>IDENTIFICATION</scope>
</reference>
<dbReference type="Proteomes" id="UP000694388">
    <property type="component" value="Unplaced"/>
</dbReference>
<keyword evidence="5" id="KW-0547">Nucleotide-binding</keyword>